<dbReference type="RefSeq" id="WP_092654776.1">
    <property type="nucleotide sequence ID" value="NZ_LT629732.1"/>
</dbReference>
<dbReference type="Proteomes" id="UP000198983">
    <property type="component" value="Chromosome I"/>
</dbReference>
<protein>
    <submittedName>
        <fullName evidence="2">Uncharacterized protein</fullName>
    </submittedName>
</protein>
<dbReference type="EMBL" id="LT629732">
    <property type="protein sequence ID" value="SDS70599.1"/>
    <property type="molecule type" value="Genomic_DNA"/>
</dbReference>
<accession>A0A1H1UFD7</accession>
<evidence type="ECO:0000313" key="3">
    <source>
        <dbReference type="Proteomes" id="UP000198983"/>
    </source>
</evidence>
<dbReference type="SUPFAM" id="SSF57938">
    <property type="entry name" value="DnaJ/Hsp40 cysteine-rich domain"/>
    <property type="match status" value="1"/>
</dbReference>
<name>A0A1H1UFD7_9ACTN</name>
<keyword evidence="3" id="KW-1185">Reference proteome</keyword>
<dbReference type="InterPro" id="IPR036410">
    <property type="entry name" value="HSP_DnaJ_Cys-rich_dom_sf"/>
</dbReference>
<reference evidence="2 3" key="1">
    <citation type="submission" date="2016-10" db="EMBL/GenBank/DDBJ databases">
        <authorList>
            <person name="de Groot N.N."/>
        </authorList>
    </citation>
    <scope>NUCLEOTIDE SEQUENCE [LARGE SCALE GENOMIC DNA]</scope>
    <source>
        <strain evidence="2 3">DSM 22024</strain>
    </source>
</reference>
<keyword evidence="1" id="KW-0812">Transmembrane</keyword>
<dbReference type="OrthoDB" id="3482657at2"/>
<dbReference type="Gene3D" id="6.20.20.10">
    <property type="match status" value="1"/>
</dbReference>
<evidence type="ECO:0000313" key="2">
    <source>
        <dbReference type="EMBL" id="SDS70599.1"/>
    </source>
</evidence>
<feature type="transmembrane region" description="Helical" evidence="1">
    <location>
        <begin position="14"/>
        <end position="35"/>
    </location>
</feature>
<organism evidence="2 3">
    <name type="scientific">Actinopolymorpha singaporensis</name>
    <dbReference type="NCBI Taxonomy" id="117157"/>
    <lineage>
        <taxon>Bacteria</taxon>
        <taxon>Bacillati</taxon>
        <taxon>Actinomycetota</taxon>
        <taxon>Actinomycetes</taxon>
        <taxon>Propionibacteriales</taxon>
        <taxon>Actinopolymorphaceae</taxon>
        <taxon>Actinopolymorpha</taxon>
    </lineage>
</organism>
<proteinExistence type="predicted"/>
<keyword evidence="1" id="KW-1133">Transmembrane helix</keyword>
<keyword evidence="1" id="KW-0472">Membrane</keyword>
<dbReference type="STRING" id="117157.SAMN04489717_3589"/>
<sequence>MNALSQLYETNPEFFSYCLDALFVLAVGYMVSCHLHPDVDCRKCKGTGKHRSFVYKRARRQCHHCGGTGRTRRFFAWATDIGQPRLRAPRWHKAKRHV</sequence>
<evidence type="ECO:0000256" key="1">
    <source>
        <dbReference type="SAM" id="Phobius"/>
    </source>
</evidence>
<gene>
    <name evidence="2" type="ORF">SAMN04489717_3589</name>
</gene>
<dbReference type="AlphaFoldDB" id="A0A1H1UFD7"/>